<evidence type="ECO:0000256" key="2">
    <source>
        <dbReference type="SAM" id="Phobius"/>
    </source>
</evidence>
<dbReference type="EMBL" id="JAJEPV010000005">
    <property type="protein sequence ID" value="MCC2118570.1"/>
    <property type="molecule type" value="Genomic_DNA"/>
</dbReference>
<keyword evidence="5" id="KW-1185">Reference proteome</keyword>
<feature type="coiled-coil region" evidence="1">
    <location>
        <begin position="178"/>
        <end position="205"/>
    </location>
</feature>
<gene>
    <name evidence="4" type="ORF">LKD75_03010</name>
</gene>
<dbReference type="Proteomes" id="UP001197795">
    <property type="component" value="Unassembled WGS sequence"/>
</dbReference>
<feature type="transmembrane region" description="Helical" evidence="2">
    <location>
        <begin position="49"/>
        <end position="69"/>
    </location>
</feature>
<dbReference type="RefSeq" id="WP_022312362.1">
    <property type="nucleotide sequence ID" value="NZ_JAJEPV010000005.1"/>
</dbReference>
<dbReference type="SUPFAM" id="SSF55073">
    <property type="entry name" value="Nucleotide cyclase"/>
    <property type="match status" value="1"/>
</dbReference>
<dbReference type="NCBIfam" id="TIGR00254">
    <property type="entry name" value="GGDEF"/>
    <property type="match status" value="1"/>
</dbReference>
<keyword evidence="1" id="KW-0175">Coiled coil</keyword>
<evidence type="ECO:0000259" key="3">
    <source>
        <dbReference type="PROSITE" id="PS50887"/>
    </source>
</evidence>
<dbReference type="GO" id="GO:0052621">
    <property type="term" value="F:diguanylate cyclase activity"/>
    <property type="evidence" value="ECO:0007669"/>
    <property type="project" value="TreeGrafter"/>
</dbReference>
<dbReference type="Gene3D" id="3.30.70.270">
    <property type="match status" value="1"/>
</dbReference>
<dbReference type="PROSITE" id="PS50887">
    <property type="entry name" value="GGDEF"/>
    <property type="match status" value="1"/>
</dbReference>
<dbReference type="InterPro" id="IPR000160">
    <property type="entry name" value="GGDEF_dom"/>
</dbReference>
<evidence type="ECO:0000313" key="4">
    <source>
        <dbReference type="EMBL" id="MCC2118570.1"/>
    </source>
</evidence>
<sequence length="234" mass="26843">MIQKKKFVKTFRNTKTVQLILLLLLETAYVLVLTLNPALGTKLFEDRTLFILCTLSWILALFNLIWLLYDFYKLRTFAEESHALNRAAFLDHLTGIPNRHGLDVVFETYDSPESLAHVACYMVTITNLKEINQTMGHVVGDQMLKDFSGILESVGDAFGVVGRNGGNEFLMIVNHGSHDTMEYFIESLNQQLKEYNEEHSNAPIQIQYAYILNEEAHAEYFSTLLTETYNKLHP</sequence>
<dbReference type="PANTHER" id="PTHR45138:SF9">
    <property type="entry name" value="DIGUANYLATE CYCLASE DGCM-RELATED"/>
    <property type="match status" value="1"/>
</dbReference>
<dbReference type="SMART" id="SM00267">
    <property type="entry name" value="GGDEF"/>
    <property type="match status" value="1"/>
</dbReference>
<dbReference type="InterPro" id="IPR029787">
    <property type="entry name" value="Nucleotide_cyclase"/>
</dbReference>
<organism evidence="4 5">
    <name type="scientific">Waltera acetigignens</name>
    <dbReference type="NCBI Taxonomy" id="2981769"/>
    <lineage>
        <taxon>Bacteria</taxon>
        <taxon>Bacillati</taxon>
        <taxon>Bacillota</taxon>
        <taxon>Clostridia</taxon>
        <taxon>Lachnospirales</taxon>
        <taxon>Lachnospiraceae</taxon>
        <taxon>Waltera</taxon>
    </lineage>
</organism>
<dbReference type="InterPro" id="IPR050469">
    <property type="entry name" value="Diguanylate_Cyclase"/>
</dbReference>
<keyword evidence="2" id="KW-0472">Membrane</keyword>
<dbReference type="CDD" id="cd01949">
    <property type="entry name" value="GGDEF"/>
    <property type="match status" value="1"/>
</dbReference>
<dbReference type="InterPro" id="IPR043128">
    <property type="entry name" value="Rev_trsase/Diguanyl_cyclase"/>
</dbReference>
<accession>A0AAE3A1U9</accession>
<dbReference type="PANTHER" id="PTHR45138">
    <property type="entry name" value="REGULATORY COMPONENTS OF SENSORY TRANSDUCTION SYSTEM"/>
    <property type="match status" value="1"/>
</dbReference>
<keyword evidence="2" id="KW-1133">Transmembrane helix</keyword>
<dbReference type="Pfam" id="PF00990">
    <property type="entry name" value="GGDEF"/>
    <property type="match status" value="1"/>
</dbReference>
<feature type="domain" description="GGDEF" evidence="3">
    <location>
        <begin position="116"/>
        <end position="234"/>
    </location>
</feature>
<proteinExistence type="predicted"/>
<keyword evidence="2" id="KW-0812">Transmembrane</keyword>
<feature type="transmembrane region" description="Helical" evidence="2">
    <location>
        <begin position="20"/>
        <end position="37"/>
    </location>
</feature>
<evidence type="ECO:0000313" key="5">
    <source>
        <dbReference type="Proteomes" id="UP001197795"/>
    </source>
</evidence>
<evidence type="ECO:0000256" key="1">
    <source>
        <dbReference type="SAM" id="Coils"/>
    </source>
</evidence>
<reference evidence="4 5" key="1">
    <citation type="submission" date="2021-10" db="EMBL/GenBank/DDBJ databases">
        <title>Anaerobic single-cell dispensing facilitates the cultivation of human gut bacteria.</title>
        <authorList>
            <person name="Afrizal A."/>
        </authorList>
    </citation>
    <scope>NUCLEOTIDE SEQUENCE [LARGE SCALE GENOMIC DNA]</scope>
    <source>
        <strain evidence="4 5">CLA-AA-H273</strain>
    </source>
</reference>
<comment type="caution">
    <text evidence="4">The sequence shown here is derived from an EMBL/GenBank/DDBJ whole genome shotgun (WGS) entry which is preliminary data.</text>
</comment>
<protein>
    <submittedName>
        <fullName evidence="4">GGDEF domain-containing protein</fullName>
    </submittedName>
</protein>
<dbReference type="AlphaFoldDB" id="A0AAE3A1U9"/>
<name>A0AAE3A1U9_9FIRM</name>